<evidence type="ECO:0000256" key="3">
    <source>
        <dbReference type="ARBA" id="ARBA00022741"/>
    </source>
</evidence>
<dbReference type="PROSITE" id="PS00178">
    <property type="entry name" value="AA_TRNA_LIGASE_I"/>
    <property type="match status" value="1"/>
</dbReference>
<sequence length="328" mass="36524">MNRILTALQPSGILHIGNLFGAIEPMVGLQSDENENLLFAVDYHAITVPQKPAELRRNILFATATYLAVGIDPTKTILFQQSRVSEHTELAWILNCIAHMGELERMTQFKDKSQGNDLSVSVGLFDYPVLMASDILLYDTNVVPVGADQKQHVELARDLAERFNNRFGETFVVPTPQIRKEGARIMGLDDPEKKMSKSATSEKNYISIMDDEATVLKKIKSAVTDSQSTIMYDEKRKGLANLLTIYSLVTNTHVNQIASEYEGKGYGDFKVGLAEAISDYLTPLQEKIKGYLANEDELINILDQGAQRAKAIASKKMEVVRQKIGVQL</sequence>
<comment type="subunit">
    <text evidence="8">Homodimer.</text>
</comment>
<feature type="short sequence motif" description="'HIGH' region" evidence="8">
    <location>
        <begin position="10"/>
        <end position="18"/>
    </location>
</feature>
<dbReference type="Proteomes" id="UP000231436">
    <property type="component" value="Unassembled WGS sequence"/>
</dbReference>
<dbReference type="CDD" id="cd00806">
    <property type="entry name" value="TrpRS_core"/>
    <property type="match status" value="1"/>
</dbReference>
<keyword evidence="3 8" id="KW-0547">Nucleotide-binding</keyword>
<feature type="binding site" evidence="8">
    <location>
        <position position="185"/>
    </location>
    <ligand>
        <name>ATP</name>
        <dbReference type="ChEBI" id="CHEBI:30616"/>
    </ligand>
</feature>
<evidence type="ECO:0000256" key="1">
    <source>
        <dbReference type="ARBA" id="ARBA00005594"/>
    </source>
</evidence>
<name>A0A2M8LHL5_9BACT</name>
<dbReference type="GO" id="GO:0005829">
    <property type="term" value="C:cytosol"/>
    <property type="evidence" value="ECO:0007669"/>
    <property type="project" value="TreeGrafter"/>
</dbReference>
<evidence type="ECO:0000256" key="5">
    <source>
        <dbReference type="ARBA" id="ARBA00022917"/>
    </source>
</evidence>
<evidence type="ECO:0000256" key="7">
    <source>
        <dbReference type="ARBA" id="ARBA00049929"/>
    </source>
</evidence>
<comment type="catalytic activity">
    <reaction evidence="7 8">
        <text>tRNA(Trp) + L-tryptophan + ATP = L-tryptophyl-tRNA(Trp) + AMP + diphosphate + H(+)</text>
        <dbReference type="Rhea" id="RHEA:24080"/>
        <dbReference type="Rhea" id="RHEA-COMP:9671"/>
        <dbReference type="Rhea" id="RHEA-COMP:9705"/>
        <dbReference type="ChEBI" id="CHEBI:15378"/>
        <dbReference type="ChEBI" id="CHEBI:30616"/>
        <dbReference type="ChEBI" id="CHEBI:33019"/>
        <dbReference type="ChEBI" id="CHEBI:57912"/>
        <dbReference type="ChEBI" id="CHEBI:78442"/>
        <dbReference type="ChEBI" id="CHEBI:78535"/>
        <dbReference type="ChEBI" id="CHEBI:456215"/>
        <dbReference type="EC" id="6.1.1.2"/>
    </reaction>
</comment>
<gene>
    <name evidence="8 10" type="primary">trpS</name>
    <name evidence="10" type="ORF">COV05_01915</name>
</gene>
<keyword evidence="5 8" id="KW-0648">Protein biosynthesis</keyword>
<evidence type="ECO:0000256" key="2">
    <source>
        <dbReference type="ARBA" id="ARBA00022598"/>
    </source>
</evidence>
<feature type="binding site" evidence="8">
    <location>
        <begin position="9"/>
        <end position="11"/>
    </location>
    <ligand>
        <name>ATP</name>
        <dbReference type="ChEBI" id="CHEBI:30616"/>
    </ligand>
</feature>
<accession>A0A2M8LHL5</accession>
<dbReference type="Gene3D" id="1.10.240.10">
    <property type="entry name" value="Tyrosyl-Transfer RNA Synthetase"/>
    <property type="match status" value="1"/>
</dbReference>
<feature type="binding site" evidence="8">
    <location>
        <begin position="146"/>
        <end position="148"/>
    </location>
    <ligand>
        <name>ATP</name>
        <dbReference type="ChEBI" id="CHEBI:30616"/>
    </ligand>
</feature>
<comment type="caution">
    <text evidence="10">The sequence shown here is derived from an EMBL/GenBank/DDBJ whole genome shotgun (WGS) entry which is preliminary data.</text>
</comment>
<dbReference type="InterPro" id="IPR050203">
    <property type="entry name" value="Trp-tRNA_synthetase"/>
</dbReference>
<dbReference type="GO" id="GO:0005524">
    <property type="term" value="F:ATP binding"/>
    <property type="evidence" value="ECO:0007669"/>
    <property type="project" value="UniProtKB-UniRule"/>
</dbReference>
<keyword evidence="8" id="KW-0963">Cytoplasm</keyword>
<comment type="subcellular location">
    <subcellularLocation>
        <location evidence="8">Cytoplasm</location>
    </subcellularLocation>
</comment>
<evidence type="ECO:0000256" key="8">
    <source>
        <dbReference type="HAMAP-Rule" id="MF_00140"/>
    </source>
</evidence>
<evidence type="ECO:0000313" key="10">
    <source>
        <dbReference type="EMBL" id="PJE76928.1"/>
    </source>
</evidence>
<keyword evidence="2 8" id="KW-0436">Ligase</keyword>
<dbReference type="AlphaFoldDB" id="A0A2M8LHL5"/>
<feature type="binding site" evidence="8">
    <location>
        <position position="134"/>
    </location>
    <ligand>
        <name>L-tryptophan</name>
        <dbReference type="ChEBI" id="CHEBI:57912"/>
    </ligand>
</feature>
<reference evidence="11" key="1">
    <citation type="submission" date="2017-09" db="EMBL/GenBank/DDBJ databases">
        <title>Depth-based differentiation of microbial function through sediment-hosted aquifers and enrichment of novel symbionts in the deep terrestrial subsurface.</title>
        <authorList>
            <person name="Probst A.J."/>
            <person name="Ladd B."/>
            <person name="Jarett J.K."/>
            <person name="Geller-Mcgrath D.E."/>
            <person name="Sieber C.M.K."/>
            <person name="Emerson J.B."/>
            <person name="Anantharaman K."/>
            <person name="Thomas B.C."/>
            <person name="Malmstrom R."/>
            <person name="Stieglmeier M."/>
            <person name="Klingl A."/>
            <person name="Woyke T."/>
            <person name="Ryan C.M."/>
            <person name="Banfield J.F."/>
        </authorList>
    </citation>
    <scope>NUCLEOTIDE SEQUENCE [LARGE SCALE GENOMIC DNA]</scope>
</reference>
<keyword evidence="4 8" id="KW-0067">ATP-binding</keyword>
<dbReference type="InterPro" id="IPR002305">
    <property type="entry name" value="aa-tRNA-synth_Ic"/>
</dbReference>
<evidence type="ECO:0000256" key="4">
    <source>
        <dbReference type="ARBA" id="ARBA00022840"/>
    </source>
</evidence>
<dbReference type="EMBL" id="PFEU01000008">
    <property type="protein sequence ID" value="PJE76928.1"/>
    <property type="molecule type" value="Genomic_DNA"/>
</dbReference>
<evidence type="ECO:0000313" key="11">
    <source>
        <dbReference type="Proteomes" id="UP000231436"/>
    </source>
</evidence>
<comment type="function">
    <text evidence="8">Catalyzes the attachment of tryptophan to tRNA(Trp).</text>
</comment>
<dbReference type="PRINTS" id="PR01039">
    <property type="entry name" value="TRNASYNTHTRP"/>
</dbReference>
<feature type="short sequence motif" description="'KMSKS' region" evidence="8">
    <location>
        <begin position="194"/>
        <end position="198"/>
    </location>
</feature>
<dbReference type="GO" id="GO:0004830">
    <property type="term" value="F:tryptophan-tRNA ligase activity"/>
    <property type="evidence" value="ECO:0007669"/>
    <property type="project" value="UniProtKB-UniRule"/>
</dbReference>
<dbReference type="Pfam" id="PF00579">
    <property type="entry name" value="tRNA-synt_1b"/>
    <property type="match status" value="1"/>
</dbReference>
<feature type="binding site" evidence="8">
    <location>
        <begin position="17"/>
        <end position="18"/>
    </location>
    <ligand>
        <name>ATP</name>
        <dbReference type="ChEBI" id="CHEBI:30616"/>
    </ligand>
</feature>
<dbReference type="GO" id="GO:0006436">
    <property type="term" value="P:tryptophanyl-tRNA aminoacylation"/>
    <property type="evidence" value="ECO:0007669"/>
    <property type="project" value="UniProtKB-UniRule"/>
</dbReference>
<protein>
    <recommendedName>
        <fullName evidence="8">Tryptophan--tRNA ligase</fullName>
        <ecNumber evidence="8">6.1.1.2</ecNumber>
    </recommendedName>
    <alternativeName>
        <fullName evidence="8">Tryptophanyl-tRNA synthetase</fullName>
        <shortName evidence="8">TrpRS</shortName>
    </alternativeName>
</protein>
<dbReference type="InterPro" id="IPR001412">
    <property type="entry name" value="aa-tRNA-synth_I_CS"/>
</dbReference>
<dbReference type="NCBIfam" id="TIGR00233">
    <property type="entry name" value="trpS"/>
    <property type="match status" value="1"/>
</dbReference>
<evidence type="ECO:0000256" key="9">
    <source>
        <dbReference type="RuleBase" id="RU363036"/>
    </source>
</evidence>
<comment type="similarity">
    <text evidence="1 8 9">Belongs to the class-I aminoacyl-tRNA synthetase family.</text>
</comment>
<dbReference type="InterPro" id="IPR002306">
    <property type="entry name" value="Trp-tRNA-ligase"/>
</dbReference>
<dbReference type="HAMAP" id="MF_00140_B">
    <property type="entry name" value="Trp_tRNA_synth_B"/>
    <property type="match status" value="1"/>
</dbReference>
<feature type="binding site" evidence="8">
    <location>
        <begin position="194"/>
        <end position="198"/>
    </location>
    <ligand>
        <name>ATP</name>
        <dbReference type="ChEBI" id="CHEBI:30616"/>
    </ligand>
</feature>
<evidence type="ECO:0000256" key="6">
    <source>
        <dbReference type="ARBA" id="ARBA00023146"/>
    </source>
</evidence>
<dbReference type="EC" id="6.1.1.2" evidence="8"/>
<dbReference type="SUPFAM" id="SSF52374">
    <property type="entry name" value="Nucleotidylyl transferase"/>
    <property type="match status" value="1"/>
</dbReference>
<dbReference type="InterPro" id="IPR014729">
    <property type="entry name" value="Rossmann-like_a/b/a_fold"/>
</dbReference>
<dbReference type="PANTHER" id="PTHR43766:SF1">
    <property type="entry name" value="TRYPTOPHAN--TRNA LIGASE, MITOCHONDRIAL"/>
    <property type="match status" value="1"/>
</dbReference>
<dbReference type="PANTHER" id="PTHR43766">
    <property type="entry name" value="TRYPTOPHAN--TRNA LIGASE, MITOCHONDRIAL"/>
    <property type="match status" value="1"/>
</dbReference>
<dbReference type="FunFam" id="1.10.240.10:FF:000002">
    <property type="entry name" value="Tryptophan--tRNA ligase"/>
    <property type="match status" value="1"/>
</dbReference>
<keyword evidence="6 8" id="KW-0030">Aminoacyl-tRNA synthetase</keyword>
<proteinExistence type="inferred from homology"/>
<dbReference type="InterPro" id="IPR024109">
    <property type="entry name" value="Trp-tRNA-ligase_bac-type"/>
</dbReference>
<dbReference type="Gene3D" id="3.40.50.620">
    <property type="entry name" value="HUPs"/>
    <property type="match status" value="1"/>
</dbReference>
<organism evidence="10 11">
    <name type="scientific">Candidatus Uhrbacteria bacterium CG10_big_fil_rev_8_21_14_0_10_48_16</name>
    <dbReference type="NCBI Taxonomy" id="1975038"/>
    <lineage>
        <taxon>Bacteria</taxon>
        <taxon>Candidatus Uhriibacteriota</taxon>
    </lineage>
</organism>